<evidence type="ECO:0000313" key="1">
    <source>
        <dbReference type="EMBL" id="KOM49858.1"/>
    </source>
</evidence>
<proteinExistence type="predicted"/>
<accession>A0A0L9V4D0</accession>
<evidence type="ECO:0000313" key="2">
    <source>
        <dbReference type="Proteomes" id="UP000053144"/>
    </source>
</evidence>
<dbReference type="AlphaFoldDB" id="A0A0L9V4D0"/>
<reference evidence="2" key="1">
    <citation type="journal article" date="2015" name="Proc. Natl. Acad. Sci. U.S.A.">
        <title>Genome sequencing of adzuki bean (Vigna angularis) provides insight into high starch and low fat accumulation and domestication.</title>
        <authorList>
            <person name="Yang K."/>
            <person name="Tian Z."/>
            <person name="Chen C."/>
            <person name="Luo L."/>
            <person name="Zhao B."/>
            <person name="Wang Z."/>
            <person name="Yu L."/>
            <person name="Li Y."/>
            <person name="Sun Y."/>
            <person name="Li W."/>
            <person name="Chen Y."/>
            <person name="Li Y."/>
            <person name="Zhang Y."/>
            <person name="Ai D."/>
            <person name="Zhao J."/>
            <person name="Shang C."/>
            <person name="Ma Y."/>
            <person name="Wu B."/>
            <person name="Wang M."/>
            <person name="Gao L."/>
            <person name="Sun D."/>
            <person name="Zhang P."/>
            <person name="Guo F."/>
            <person name="Wang W."/>
            <person name="Li Y."/>
            <person name="Wang J."/>
            <person name="Varshney R.K."/>
            <person name="Wang J."/>
            <person name="Ling H.Q."/>
            <person name="Wan P."/>
        </authorList>
    </citation>
    <scope>NUCLEOTIDE SEQUENCE</scope>
    <source>
        <strain evidence="2">cv. Jingnong 6</strain>
    </source>
</reference>
<dbReference type="Gramene" id="KOM49858">
    <property type="protein sequence ID" value="KOM49858"/>
    <property type="gene ID" value="LR48_Vigan08g068500"/>
</dbReference>
<organism evidence="1 2">
    <name type="scientific">Phaseolus angularis</name>
    <name type="common">Azuki bean</name>
    <name type="synonym">Vigna angularis</name>
    <dbReference type="NCBI Taxonomy" id="3914"/>
    <lineage>
        <taxon>Eukaryota</taxon>
        <taxon>Viridiplantae</taxon>
        <taxon>Streptophyta</taxon>
        <taxon>Embryophyta</taxon>
        <taxon>Tracheophyta</taxon>
        <taxon>Spermatophyta</taxon>
        <taxon>Magnoliopsida</taxon>
        <taxon>eudicotyledons</taxon>
        <taxon>Gunneridae</taxon>
        <taxon>Pentapetalae</taxon>
        <taxon>rosids</taxon>
        <taxon>fabids</taxon>
        <taxon>Fabales</taxon>
        <taxon>Fabaceae</taxon>
        <taxon>Papilionoideae</taxon>
        <taxon>50 kb inversion clade</taxon>
        <taxon>NPAAA clade</taxon>
        <taxon>indigoferoid/millettioid clade</taxon>
        <taxon>Phaseoleae</taxon>
        <taxon>Vigna</taxon>
    </lineage>
</organism>
<dbReference type="Proteomes" id="UP000053144">
    <property type="component" value="Chromosome 8"/>
</dbReference>
<sequence>MFFESELDCKICMLYRVDGASDKFKDETVDFNFDVAADTLSAVLIDLNAADYCLLNRIVPVADRPARLIPVSHTRKLSLDGEVLLLQQSAWEM</sequence>
<dbReference type="EMBL" id="CM003378">
    <property type="protein sequence ID" value="KOM49858.1"/>
    <property type="molecule type" value="Genomic_DNA"/>
</dbReference>
<gene>
    <name evidence="1" type="ORF">LR48_Vigan08g068500</name>
</gene>
<name>A0A0L9V4D0_PHAAN</name>
<protein>
    <submittedName>
        <fullName evidence="1">Uncharacterized protein</fullName>
    </submittedName>
</protein>